<name>A0A0E9RF19_ANGAN</name>
<evidence type="ECO:0000313" key="2">
    <source>
        <dbReference type="EMBL" id="JAH27694.1"/>
    </source>
</evidence>
<protein>
    <submittedName>
        <fullName evidence="2">Uncharacterized protein</fullName>
    </submittedName>
</protein>
<sequence>MRAKSSPPGTVPCKSVCRANSYEDDDYASPSVGNQQILPHGKQRPQCINTGQSERGIKITA</sequence>
<dbReference type="EMBL" id="GBXM01080883">
    <property type="protein sequence ID" value="JAH27694.1"/>
    <property type="molecule type" value="Transcribed_RNA"/>
</dbReference>
<reference evidence="2" key="1">
    <citation type="submission" date="2014-11" db="EMBL/GenBank/DDBJ databases">
        <authorList>
            <person name="Amaro Gonzalez C."/>
        </authorList>
    </citation>
    <scope>NUCLEOTIDE SEQUENCE</scope>
</reference>
<reference evidence="2" key="2">
    <citation type="journal article" date="2015" name="Fish Shellfish Immunol.">
        <title>Early steps in the European eel (Anguilla anguilla)-Vibrio vulnificus interaction in the gills: Role of the RtxA13 toxin.</title>
        <authorList>
            <person name="Callol A."/>
            <person name="Pajuelo D."/>
            <person name="Ebbesson L."/>
            <person name="Teles M."/>
            <person name="MacKenzie S."/>
            <person name="Amaro C."/>
        </authorList>
    </citation>
    <scope>NUCLEOTIDE SEQUENCE</scope>
</reference>
<organism evidence="2">
    <name type="scientific">Anguilla anguilla</name>
    <name type="common">European freshwater eel</name>
    <name type="synonym">Muraena anguilla</name>
    <dbReference type="NCBI Taxonomy" id="7936"/>
    <lineage>
        <taxon>Eukaryota</taxon>
        <taxon>Metazoa</taxon>
        <taxon>Chordata</taxon>
        <taxon>Craniata</taxon>
        <taxon>Vertebrata</taxon>
        <taxon>Euteleostomi</taxon>
        <taxon>Actinopterygii</taxon>
        <taxon>Neopterygii</taxon>
        <taxon>Teleostei</taxon>
        <taxon>Anguilliformes</taxon>
        <taxon>Anguillidae</taxon>
        <taxon>Anguilla</taxon>
    </lineage>
</organism>
<proteinExistence type="predicted"/>
<dbReference type="AlphaFoldDB" id="A0A0E9RF19"/>
<evidence type="ECO:0000256" key="1">
    <source>
        <dbReference type="SAM" id="MobiDB-lite"/>
    </source>
</evidence>
<feature type="region of interest" description="Disordered" evidence="1">
    <location>
        <begin position="27"/>
        <end position="61"/>
    </location>
</feature>
<accession>A0A0E9RF19</accession>